<dbReference type="GO" id="GO:0016604">
    <property type="term" value="C:nuclear body"/>
    <property type="evidence" value="ECO:0007669"/>
    <property type="project" value="TreeGrafter"/>
</dbReference>
<protein>
    <recommendedName>
        <fullName evidence="2">RecQ-mediated genome instability protein 1</fullName>
    </recommendedName>
</protein>
<reference evidence="6" key="2">
    <citation type="submission" date="2015-08" db="UniProtKB">
        <authorList>
            <consortium name="WormBaseParasite"/>
        </authorList>
    </citation>
    <scope>IDENTIFICATION</scope>
</reference>
<proteinExistence type="inferred from homology"/>
<evidence type="ECO:0000259" key="4">
    <source>
        <dbReference type="Pfam" id="PF08585"/>
    </source>
</evidence>
<organism evidence="5 6">
    <name type="scientific">Strongyloides venezuelensis</name>
    <name type="common">Threadworm</name>
    <dbReference type="NCBI Taxonomy" id="75913"/>
    <lineage>
        <taxon>Eukaryota</taxon>
        <taxon>Metazoa</taxon>
        <taxon>Ecdysozoa</taxon>
        <taxon>Nematoda</taxon>
        <taxon>Chromadorea</taxon>
        <taxon>Rhabditida</taxon>
        <taxon>Tylenchina</taxon>
        <taxon>Panagrolaimomorpha</taxon>
        <taxon>Strongyloidoidea</taxon>
        <taxon>Strongyloididae</taxon>
        <taxon>Strongyloides</taxon>
    </lineage>
</organism>
<dbReference type="Gene3D" id="2.40.50.770">
    <property type="entry name" value="RecQ-mediated genome instability protein Rmi1, C-terminal domain"/>
    <property type="match status" value="1"/>
</dbReference>
<dbReference type="WBParaSite" id="SVE_0521600.1">
    <property type="protein sequence ID" value="SVE_0521600.1"/>
    <property type="gene ID" value="SVE_0521600"/>
</dbReference>
<dbReference type="InterPro" id="IPR013894">
    <property type="entry name" value="RMI1_OB"/>
</dbReference>
<comment type="similarity">
    <text evidence="1">Belongs to the RMI1 family.</text>
</comment>
<keyword evidence="5" id="KW-1185">Reference proteome</keyword>
<feature type="compositionally biased region" description="Polar residues" evidence="3">
    <location>
        <begin position="314"/>
        <end position="329"/>
    </location>
</feature>
<dbReference type="PANTHER" id="PTHR14790:SF15">
    <property type="entry name" value="RECQ-MEDIATED GENOME INSTABILITY PROTEIN 1"/>
    <property type="match status" value="1"/>
</dbReference>
<reference evidence="5" key="1">
    <citation type="submission" date="2014-07" db="EMBL/GenBank/DDBJ databases">
        <authorList>
            <person name="Martin A.A"/>
            <person name="De Silva N."/>
        </authorList>
    </citation>
    <scope>NUCLEOTIDE SEQUENCE</scope>
</reference>
<dbReference type="GO" id="GO:0031422">
    <property type="term" value="C:RecQ family helicase-topoisomerase III complex"/>
    <property type="evidence" value="ECO:0007669"/>
    <property type="project" value="TreeGrafter"/>
</dbReference>
<dbReference type="STRING" id="75913.A0A0K0F8R6"/>
<evidence type="ECO:0000313" key="6">
    <source>
        <dbReference type="WBParaSite" id="SVE_0521600.1"/>
    </source>
</evidence>
<dbReference type="InterPro" id="IPR042470">
    <property type="entry name" value="RMI1_N_C_sf"/>
</dbReference>
<evidence type="ECO:0000313" key="5">
    <source>
        <dbReference type="Proteomes" id="UP000035680"/>
    </source>
</evidence>
<dbReference type="AlphaFoldDB" id="A0A0K0F8R6"/>
<name>A0A0K0F8R6_STRVS</name>
<evidence type="ECO:0000256" key="2">
    <source>
        <dbReference type="ARBA" id="ARBA00018987"/>
    </source>
</evidence>
<feature type="domain" description="RecQ mediated genome instability protein 1 OB-fold" evidence="4">
    <location>
        <begin position="23"/>
        <end position="151"/>
    </location>
</feature>
<evidence type="ECO:0000256" key="3">
    <source>
        <dbReference type="SAM" id="MobiDB-lite"/>
    </source>
</evidence>
<sequence length="546" mass="62561">MCDIGESSMPKSLPIFENKNCDSSANHIFQINSIRRIDVSYYSQYISLTEKKVDLSFFYAGNSENLDTKKESDLEIINDASKKRCLMFELCDGENTYFAIENEVIDFLSLSTPPGIKIRVKEPVAFQNNIFYLNKASIVLLGGKVESLCEYNNTMNMLKRELKLIDSKSQDCLENKVLIKFSNDKIGGSIIHNNIPLNNGVDKNNFGEVKSHHTENIGIRRDKSTENIANDITKSSCSSFDRLELPSGNNLDKHSVRYEIVNKKDKLLNVLTPKNDNIQGSVLEDCQKRQLPLKDCHRISLTKDLKNGVEHSSENNYSGNQQSPSRNLSSTHAYVCENEKDRSLALFMPTKNIDKSLTLDKDQETNSNCQNKKSTLKRQPDRDYNFFDTSITSLKKIKNKDDENMLESKRIVSIQKAKELTSISFGPYRAKIKGEVIAIVSGLTVRDNLWTMKILIKDIDETTLECLIDNKVIEEFIGLTAEEGLRLKMSNFTKQIEDAKNRLDYFHYQLKKSKNLVFSINIFNYSIIQPLIVKIETFEQFTHRMY</sequence>
<dbReference type="PANTHER" id="PTHR14790">
    <property type="entry name" value="RECQ-MEDIATED GENOME INSTABILITY PROTEIN 1 RMI1"/>
    <property type="match status" value="1"/>
</dbReference>
<dbReference type="GO" id="GO:0000724">
    <property type="term" value="P:double-strand break repair via homologous recombination"/>
    <property type="evidence" value="ECO:0007669"/>
    <property type="project" value="TreeGrafter"/>
</dbReference>
<dbReference type="Proteomes" id="UP000035680">
    <property type="component" value="Unassembled WGS sequence"/>
</dbReference>
<evidence type="ECO:0000256" key="1">
    <source>
        <dbReference type="ARBA" id="ARBA00006395"/>
    </source>
</evidence>
<dbReference type="GO" id="GO:0000712">
    <property type="term" value="P:resolution of meiotic recombination intermediates"/>
    <property type="evidence" value="ECO:0007669"/>
    <property type="project" value="TreeGrafter"/>
</dbReference>
<feature type="region of interest" description="Disordered" evidence="3">
    <location>
        <begin position="307"/>
        <end position="329"/>
    </location>
</feature>
<dbReference type="Pfam" id="PF08585">
    <property type="entry name" value="RMI1_N_C"/>
    <property type="match status" value="1"/>
</dbReference>
<accession>A0A0K0F8R6</accession>